<evidence type="ECO:0000313" key="4">
    <source>
        <dbReference type="EMBL" id="TPX49621.1"/>
    </source>
</evidence>
<dbReference type="OrthoDB" id="25840at2759"/>
<dbReference type="Gene3D" id="3.40.50.10190">
    <property type="entry name" value="BRCT domain"/>
    <property type="match status" value="1"/>
</dbReference>
<gene>
    <name evidence="4" type="ORF">SeLEV6574_g01352</name>
    <name evidence="3" type="ORF">SeMB42_g06657</name>
</gene>
<dbReference type="EMBL" id="QEAN01000391">
    <property type="protein sequence ID" value="TPX38567.1"/>
    <property type="molecule type" value="Genomic_DNA"/>
</dbReference>
<dbReference type="PANTHER" id="PTHR11370">
    <property type="entry name" value="DNA-REPAIR PROTEIN XRCC1"/>
    <property type="match status" value="1"/>
</dbReference>
<proteinExistence type="predicted"/>
<dbReference type="Proteomes" id="UP000317494">
    <property type="component" value="Unassembled WGS sequence"/>
</dbReference>
<dbReference type="SUPFAM" id="SSF52113">
    <property type="entry name" value="BRCT domain"/>
    <property type="match status" value="1"/>
</dbReference>
<name>A0A507CBY5_9FUNG</name>
<reference evidence="5 6" key="1">
    <citation type="journal article" date="2019" name="Sci. Rep.">
        <title>Comparative genomics of chytrid fungi reveal insights into the obligate biotrophic and pathogenic lifestyle of Synchytrium endobioticum.</title>
        <authorList>
            <person name="van de Vossenberg B.T.L.H."/>
            <person name="Warris S."/>
            <person name="Nguyen H.D.T."/>
            <person name="van Gent-Pelzer M.P.E."/>
            <person name="Joly D.L."/>
            <person name="van de Geest H.C."/>
            <person name="Bonants P.J.M."/>
            <person name="Smith D.S."/>
            <person name="Levesque C.A."/>
            <person name="van der Lee T.A.J."/>
        </authorList>
    </citation>
    <scope>NUCLEOTIDE SEQUENCE [LARGE SCALE GENOMIC DNA]</scope>
    <source>
        <strain evidence="4 6">LEV6574</strain>
        <strain evidence="3 5">MB42</strain>
    </source>
</reference>
<evidence type="ECO:0000256" key="1">
    <source>
        <dbReference type="SAM" id="MobiDB-lite"/>
    </source>
</evidence>
<dbReference type="SMART" id="SM00292">
    <property type="entry name" value="BRCT"/>
    <property type="match status" value="1"/>
</dbReference>
<dbReference type="InterPro" id="IPR036420">
    <property type="entry name" value="BRCT_dom_sf"/>
</dbReference>
<feature type="region of interest" description="Disordered" evidence="1">
    <location>
        <begin position="1"/>
        <end position="24"/>
    </location>
</feature>
<dbReference type="PROSITE" id="PS50172">
    <property type="entry name" value="BRCT"/>
    <property type="match status" value="1"/>
</dbReference>
<dbReference type="STRING" id="286115.A0A507CBY5"/>
<dbReference type="VEuPathDB" id="FungiDB:SeMB42_g06657"/>
<evidence type="ECO:0000313" key="6">
    <source>
        <dbReference type="Proteomes" id="UP000320475"/>
    </source>
</evidence>
<dbReference type="Proteomes" id="UP000320475">
    <property type="component" value="Unassembled WGS sequence"/>
</dbReference>
<keyword evidence="5" id="KW-1185">Reference proteome</keyword>
<organism evidence="3 5">
    <name type="scientific">Synchytrium endobioticum</name>
    <dbReference type="NCBI Taxonomy" id="286115"/>
    <lineage>
        <taxon>Eukaryota</taxon>
        <taxon>Fungi</taxon>
        <taxon>Fungi incertae sedis</taxon>
        <taxon>Chytridiomycota</taxon>
        <taxon>Chytridiomycota incertae sedis</taxon>
        <taxon>Chytridiomycetes</taxon>
        <taxon>Synchytriales</taxon>
        <taxon>Synchytriaceae</taxon>
        <taxon>Synchytrium</taxon>
    </lineage>
</organism>
<accession>A0A507CBY5</accession>
<evidence type="ECO:0000313" key="3">
    <source>
        <dbReference type="EMBL" id="TPX38567.1"/>
    </source>
</evidence>
<dbReference type="PANTHER" id="PTHR11370:SF5">
    <property type="entry name" value="DNA REPAIR PROTEIN XRCC1"/>
    <property type="match status" value="1"/>
</dbReference>
<evidence type="ECO:0000313" key="5">
    <source>
        <dbReference type="Proteomes" id="UP000317494"/>
    </source>
</evidence>
<dbReference type="EMBL" id="QEAM01000030">
    <property type="protein sequence ID" value="TPX49621.1"/>
    <property type="molecule type" value="Genomic_DNA"/>
</dbReference>
<feature type="domain" description="BRCT" evidence="2">
    <location>
        <begin position="168"/>
        <end position="257"/>
    </location>
</feature>
<dbReference type="AlphaFoldDB" id="A0A507CBY5"/>
<comment type="caution">
    <text evidence="3">The sequence shown here is derived from an EMBL/GenBank/DDBJ whole genome shotgun (WGS) entry which is preliminary data.</text>
</comment>
<evidence type="ECO:0000259" key="2">
    <source>
        <dbReference type="PROSITE" id="PS50172"/>
    </source>
</evidence>
<dbReference type="Pfam" id="PF00533">
    <property type="entry name" value="BRCT"/>
    <property type="match status" value="1"/>
</dbReference>
<dbReference type="InterPro" id="IPR001357">
    <property type="entry name" value="BRCT_dom"/>
</dbReference>
<protein>
    <recommendedName>
        <fullName evidence="2">BRCT domain-containing protein</fullName>
    </recommendedName>
</protein>
<sequence length="263" mass="28131">MSNDESAPARIDAPAWPPSTAALESPSRTIFGKFRIRADNELETIKIQRFAPRASTRRSLPNEGVPSLQQRVTLKPRGPLLPANVTLSTSAGVGAAARAGSKAHQCPGASNDTKRPAKFEVLEADTPPAKTIKTQGGCFSTSNCSSTADTSSAAPSSKHASKKNARAPLARQMAGVSFVISGLVNPERAEVRDMALEMGAKFEPNWRSFCTHLICAYTDTPKYKQAKESGFGIIVSPNWIVDSHKAGKRLPESAYDLDNPSPI</sequence>